<keyword evidence="3 8" id="KW-0489">Methyltransferase</keyword>
<feature type="binding site" evidence="8">
    <location>
        <position position="287"/>
    </location>
    <ligand>
        <name>Zn(2+)</name>
        <dbReference type="ChEBI" id="CHEBI:29105"/>
    </ligand>
</feature>
<dbReference type="Gene3D" id="3.20.20.220">
    <property type="match status" value="1"/>
</dbReference>
<dbReference type="InterPro" id="IPR029041">
    <property type="entry name" value="FAD-linked_oxidoreductase-like"/>
</dbReference>
<feature type="domain" description="Hcy-binding" evidence="9">
    <location>
        <begin position="12"/>
        <end position="301"/>
    </location>
</feature>
<dbReference type="PROSITE" id="PS50970">
    <property type="entry name" value="HCY"/>
    <property type="match status" value="1"/>
</dbReference>
<dbReference type="GO" id="GO:0035999">
    <property type="term" value="P:tetrahydrofolate interconversion"/>
    <property type="evidence" value="ECO:0007669"/>
    <property type="project" value="UniProtKB-UniPathway"/>
</dbReference>
<keyword evidence="4" id="KW-0285">Flavoprotein</keyword>
<evidence type="ECO:0000256" key="8">
    <source>
        <dbReference type="PROSITE-ProRule" id="PRU00333"/>
    </source>
</evidence>
<protein>
    <submittedName>
        <fullName evidence="10">Homocysteine S-methyltransferase</fullName>
    </submittedName>
</protein>
<keyword evidence="8" id="KW-0479">Metal-binding</keyword>
<dbReference type="Pfam" id="PF02219">
    <property type="entry name" value="MTHFR"/>
    <property type="match status" value="1"/>
</dbReference>
<dbReference type="UniPathway" id="UPA00193"/>
<evidence type="ECO:0000256" key="4">
    <source>
        <dbReference type="ARBA" id="ARBA00022630"/>
    </source>
</evidence>
<dbReference type="SUPFAM" id="SSF51730">
    <property type="entry name" value="FAD-linked oxidoreductase"/>
    <property type="match status" value="1"/>
</dbReference>
<evidence type="ECO:0000313" key="11">
    <source>
        <dbReference type="Proteomes" id="UP000294581"/>
    </source>
</evidence>
<dbReference type="Pfam" id="PF02574">
    <property type="entry name" value="S-methyl_trans"/>
    <property type="match status" value="1"/>
</dbReference>
<comment type="cofactor">
    <cofactor evidence="8">
        <name>Zn(2+)</name>
        <dbReference type="ChEBI" id="CHEBI:29105"/>
    </cofactor>
</comment>
<dbReference type="CDD" id="cd00537">
    <property type="entry name" value="MTHFR"/>
    <property type="match status" value="1"/>
</dbReference>
<dbReference type="GO" id="GO:0046872">
    <property type="term" value="F:metal ion binding"/>
    <property type="evidence" value="ECO:0007669"/>
    <property type="project" value="UniProtKB-KW"/>
</dbReference>
<dbReference type="GO" id="GO:0006555">
    <property type="term" value="P:methionine metabolic process"/>
    <property type="evidence" value="ECO:0007669"/>
    <property type="project" value="InterPro"/>
</dbReference>
<dbReference type="Proteomes" id="UP000294581">
    <property type="component" value="Unassembled WGS sequence"/>
</dbReference>
<keyword evidence="5 8" id="KW-0808">Transferase</keyword>
<accession>A0A4V3HEY0</accession>
<dbReference type="RefSeq" id="WP_243834906.1">
    <property type="nucleotide sequence ID" value="NZ_SORF01000002.1"/>
</dbReference>
<dbReference type="NCBIfam" id="NF006396">
    <property type="entry name" value="PRK08645.1"/>
    <property type="match status" value="1"/>
</dbReference>
<dbReference type="GO" id="GO:0032259">
    <property type="term" value="P:methylation"/>
    <property type="evidence" value="ECO:0007669"/>
    <property type="project" value="UniProtKB-KW"/>
</dbReference>
<feature type="binding site" evidence="8">
    <location>
        <position position="286"/>
    </location>
    <ligand>
        <name>Zn(2+)</name>
        <dbReference type="ChEBI" id="CHEBI:29105"/>
    </ligand>
</feature>
<dbReference type="InterPro" id="IPR003171">
    <property type="entry name" value="Mehydrof_redctse-like"/>
</dbReference>
<evidence type="ECO:0000256" key="7">
    <source>
        <dbReference type="ARBA" id="ARBA00023002"/>
    </source>
</evidence>
<proteinExistence type="predicted"/>
<dbReference type="EMBL" id="SORF01000002">
    <property type="protein sequence ID" value="TDY50611.1"/>
    <property type="molecule type" value="Genomic_DNA"/>
</dbReference>
<dbReference type="GO" id="GO:0008168">
    <property type="term" value="F:methyltransferase activity"/>
    <property type="evidence" value="ECO:0007669"/>
    <property type="project" value="UniProtKB-UniRule"/>
</dbReference>
<dbReference type="InterPro" id="IPR036589">
    <property type="entry name" value="HCY_dom_sf"/>
</dbReference>
<comment type="caution">
    <text evidence="10">The sequence shown here is derived from an EMBL/GenBank/DDBJ whole genome shotgun (WGS) entry which is preliminary data.</text>
</comment>
<evidence type="ECO:0000256" key="6">
    <source>
        <dbReference type="ARBA" id="ARBA00022827"/>
    </source>
</evidence>
<feature type="binding site" evidence="8">
    <location>
        <position position="221"/>
    </location>
    <ligand>
        <name>Zn(2+)</name>
        <dbReference type="ChEBI" id="CHEBI:29105"/>
    </ligand>
</feature>
<comment type="pathway">
    <text evidence="2">One-carbon metabolism; tetrahydrofolate interconversion.</text>
</comment>
<comment type="cofactor">
    <cofactor evidence="1">
        <name>FAD</name>
        <dbReference type="ChEBI" id="CHEBI:57692"/>
    </cofactor>
</comment>
<dbReference type="SUPFAM" id="SSF82282">
    <property type="entry name" value="Homocysteine S-methyltransferase"/>
    <property type="match status" value="1"/>
</dbReference>
<organism evidence="10 11">
    <name type="scientific">Alicyclobacillus sacchari</name>
    <dbReference type="NCBI Taxonomy" id="392010"/>
    <lineage>
        <taxon>Bacteria</taxon>
        <taxon>Bacillati</taxon>
        <taxon>Bacillota</taxon>
        <taxon>Bacilli</taxon>
        <taxon>Bacillales</taxon>
        <taxon>Alicyclobacillaceae</taxon>
        <taxon>Alicyclobacillus</taxon>
    </lineage>
</organism>
<dbReference type="InterPro" id="IPR003726">
    <property type="entry name" value="HCY_dom"/>
</dbReference>
<keyword evidence="8" id="KW-0862">Zinc</keyword>
<reference evidence="10 11" key="1">
    <citation type="submission" date="2019-03" db="EMBL/GenBank/DDBJ databases">
        <title>Genomic Encyclopedia of Type Strains, Phase IV (KMG-IV): sequencing the most valuable type-strain genomes for metagenomic binning, comparative biology and taxonomic classification.</title>
        <authorList>
            <person name="Goeker M."/>
        </authorList>
    </citation>
    <scope>NUCLEOTIDE SEQUENCE [LARGE SCALE GENOMIC DNA]</scope>
    <source>
        <strain evidence="10 11">DSM 17974</strain>
    </source>
</reference>
<dbReference type="PANTHER" id="PTHR11103:SF18">
    <property type="entry name" value="SLR1189 PROTEIN"/>
    <property type="match status" value="1"/>
</dbReference>
<keyword evidence="6" id="KW-0274">FAD</keyword>
<dbReference type="AlphaFoldDB" id="A0A4V3HEY0"/>
<dbReference type="PANTHER" id="PTHR11103">
    <property type="entry name" value="SLR1189 PROTEIN"/>
    <property type="match status" value="1"/>
</dbReference>
<keyword evidence="7" id="KW-0560">Oxidoreductase</keyword>
<evidence type="ECO:0000259" key="9">
    <source>
        <dbReference type="PROSITE" id="PS50970"/>
    </source>
</evidence>
<gene>
    <name evidence="10" type="ORF">C7445_102170</name>
</gene>
<name>A0A4V3HEY0_9BACL</name>
<evidence type="ECO:0000256" key="1">
    <source>
        <dbReference type="ARBA" id="ARBA00001974"/>
    </source>
</evidence>
<keyword evidence="11" id="KW-1185">Reference proteome</keyword>
<dbReference type="Gene3D" id="3.20.20.330">
    <property type="entry name" value="Homocysteine-binding-like domain"/>
    <property type="match status" value="1"/>
</dbReference>
<evidence type="ECO:0000256" key="2">
    <source>
        <dbReference type="ARBA" id="ARBA00004777"/>
    </source>
</evidence>
<evidence type="ECO:0000256" key="5">
    <source>
        <dbReference type="ARBA" id="ARBA00022679"/>
    </source>
</evidence>
<dbReference type="GO" id="GO:0004489">
    <property type="term" value="F:methylenetetrahydrofolate reductase [NAD(P)H] activity"/>
    <property type="evidence" value="ECO:0007669"/>
    <property type="project" value="InterPro"/>
</dbReference>
<evidence type="ECO:0000256" key="3">
    <source>
        <dbReference type="ARBA" id="ARBA00022603"/>
    </source>
</evidence>
<sequence length="648" mass="69444">MPSGGWETWSIPPRELAAAASRYVIFDGAMATYLHQCGVPIRVCAEELNLSKPMLVEQVHRAYVEAGATVVQTNTFAANRLDLARYGLDAETAAINHQAVITARVAAAQRASVYGTMGPAAGGTRYGALLTADERSRLGQVYEEQAQALIAAGIDGIVLETFPDLEELLLALRVVRSIAPDLPIVANLSPEEVGVTRDGVLLTQAFATLRDAGASVVGLNCRLGPYGILRSFEQIAFDGGPYAAVPNGGILHRSESEGLAYTGDVDDFARVMSDIARLGVRWLGGCCGTTPEHIRKLVLTLQAQDAIGTPAEPDQNPLPVQVVVADERAEVDHVAVEVPLGPSIVDMLANRNRTTVIVELDPPKHLSATRFLAGAKALCEAGADMITMADNSLGSVRISNMALASVLKQRGIEPLVHVTCRDRNLIGQQSHLMGLHVLGVRNILLITGDPSRYGDLPGATSVYDVSSMDLTKMVRKLNDGVGFSGKPLQRPAQFVIGTAFNPHVHNFAKAVDRLRRKVEAGADFVMTQPVYDPALMERIADVTQDLGVPILIGIMPLTSARNAEFIHHQVPGISIPADILSRMREAAPEEAQEVGVEIAKSLVDRALSCYRGIYLVTPFLKYDITARLTAYIRELTVPAVASAARGGL</sequence>
<evidence type="ECO:0000313" key="10">
    <source>
        <dbReference type="EMBL" id="TDY50611.1"/>
    </source>
</evidence>